<dbReference type="AlphaFoldDB" id="A0A5C5UCK3"/>
<evidence type="ECO:0000256" key="2">
    <source>
        <dbReference type="SAM" id="MobiDB-lite"/>
    </source>
</evidence>
<evidence type="ECO:0000256" key="1">
    <source>
        <dbReference type="ARBA" id="ARBA00009129"/>
    </source>
</evidence>
<reference evidence="4 5" key="1">
    <citation type="submission" date="2019-08" db="EMBL/GenBank/DDBJ databases">
        <authorList>
            <person name="Lei W."/>
        </authorList>
    </citation>
    <scope>NUCLEOTIDE SEQUENCE [LARGE SCALE GENOMIC DNA]</scope>
    <source>
        <strain evidence="4 5">CCUG 58627</strain>
    </source>
</reference>
<dbReference type="EMBL" id="VOHM01000019">
    <property type="protein sequence ID" value="TWT24151.1"/>
    <property type="molecule type" value="Genomic_DNA"/>
</dbReference>
<evidence type="ECO:0000313" key="4">
    <source>
        <dbReference type="EMBL" id="TWT24151.1"/>
    </source>
</evidence>
<dbReference type="Pfam" id="PF05532">
    <property type="entry name" value="CsbD"/>
    <property type="match status" value="1"/>
</dbReference>
<dbReference type="OrthoDB" id="4419830at2"/>
<dbReference type="RefSeq" id="WP_146324762.1">
    <property type="nucleotide sequence ID" value="NZ_BAABLR010000022.1"/>
</dbReference>
<dbReference type="InterPro" id="IPR008462">
    <property type="entry name" value="CsbD"/>
</dbReference>
<sequence>MGDFGNKAEKFGGKVKESVGEAIGDERTADEGRADQTKADFKEKVSDAGDSVKHAADKVLGAFSKDEKR</sequence>
<comment type="caution">
    <text evidence="4">The sequence shown here is derived from an EMBL/GenBank/DDBJ whole genome shotgun (WGS) entry which is preliminary data.</text>
</comment>
<dbReference type="Proteomes" id="UP000320791">
    <property type="component" value="Unassembled WGS sequence"/>
</dbReference>
<comment type="similarity">
    <text evidence="1">Belongs to the UPF0337 (CsbD) family.</text>
</comment>
<name>A0A5C5UCK3_9CORY</name>
<proteinExistence type="inferred from homology"/>
<dbReference type="InterPro" id="IPR036629">
    <property type="entry name" value="YjbJ_sf"/>
</dbReference>
<protein>
    <submittedName>
        <fullName evidence="4">CsbD family protein</fullName>
    </submittedName>
</protein>
<keyword evidence="5" id="KW-1185">Reference proteome</keyword>
<dbReference type="Gene3D" id="1.10.1470.10">
    <property type="entry name" value="YjbJ"/>
    <property type="match status" value="1"/>
</dbReference>
<feature type="region of interest" description="Disordered" evidence="2">
    <location>
        <begin position="1"/>
        <end position="50"/>
    </location>
</feature>
<dbReference type="SUPFAM" id="SSF69047">
    <property type="entry name" value="Hypothetical protein YjbJ"/>
    <property type="match status" value="1"/>
</dbReference>
<accession>A0A5C5UCK3</accession>
<evidence type="ECO:0000313" key="5">
    <source>
        <dbReference type="Proteomes" id="UP000320791"/>
    </source>
</evidence>
<evidence type="ECO:0000259" key="3">
    <source>
        <dbReference type="Pfam" id="PF05532"/>
    </source>
</evidence>
<organism evidence="4 5">
    <name type="scientific">Corynebacterium canis</name>
    <dbReference type="NCBI Taxonomy" id="679663"/>
    <lineage>
        <taxon>Bacteria</taxon>
        <taxon>Bacillati</taxon>
        <taxon>Actinomycetota</taxon>
        <taxon>Actinomycetes</taxon>
        <taxon>Mycobacteriales</taxon>
        <taxon>Corynebacteriaceae</taxon>
        <taxon>Corynebacterium</taxon>
    </lineage>
</organism>
<gene>
    <name evidence="4" type="ORF">FRX94_08825</name>
</gene>
<feature type="domain" description="CsbD-like" evidence="3">
    <location>
        <begin position="6"/>
        <end position="54"/>
    </location>
</feature>